<organism evidence="2 3">
    <name type="scientific">Clathrospora elynae</name>
    <dbReference type="NCBI Taxonomy" id="706981"/>
    <lineage>
        <taxon>Eukaryota</taxon>
        <taxon>Fungi</taxon>
        <taxon>Dikarya</taxon>
        <taxon>Ascomycota</taxon>
        <taxon>Pezizomycotina</taxon>
        <taxon>Dothideomycetes</taxon>
        <taxon>Pleosporomycetidae</taxon>
        <taxon>Pleosporales</taxon>
        <taxon>Diademaceae</taxon>
        <taxon>Clathrospora</taxon>
    </lineage>
</organism>
<dbReference type="EMBL" id="ML976012">
    <property type="protein sequence ID" value="KAF1945026.1"/>
    <property type="molecule type" value="Genomic_DNA"/>
</dbReference>
<feature type="region of interest" description="Disordered" evidence="1">
    <location>
        <begin position="1"/>
        <end position="25"/>
    </location>
</feature>
<sequence>MPSTSSNSPRSTHCPRTPTATSTQANGRFSDTFAIFNGDDNSQCGGFECSGFGGFDSPCSDTGNNCGAALSGGSLWRDGDDHPKGKIAKRVVGVVKPNVAGLWDVAEKKHHHFNIGNGVPTEVIATLMEAAKNNVQYKDLDQSVKAFEISN</sequence>
<feature type="compositionally biased region" description="Polar residues" evidence="1">
    <location>
        <begin position="1"/>
        <end position="11"/>
    </location>
</feature>
<proteinExistence type="predicted"/>
<keyword evidence="3" id="KW-1185">Reference proteome</keyword>
<evidence type="ECO:0000313" key="2">
    <source>
        <dbReference type="EMBL" id="KAF1945026.1"/>
    </source>
</evidence>
<dbReference type="Proteomes" id="UP000800038">
    <property type="component" value="Unassembled WGS sequence"/>
</dbReference>
<reference evidence="2" key="1">
    <citation type="journal article" date="2020" name="Stud. Mycol.">
        <title>101 Dothideomycetes genomes: a test case for predicting lifestyles and emergence of pathogens.</title>
        <authorList>
            <person name="Haridas S."/>
            <person name="Albert R."/>
            <person name="Binder M."/>
            <person name="Bloem J."/>
            <person name="Labutti K."/>
            <person name="Salamov A."/>
            <person name="Andreopoulos B."/>
            <person name="Baker S."/>
            <person name="Barry K."/>
            <person name="Bills G."/>
            <person name="Bluhm B."/>
            <person name="Cannon C."/>
            <person name="Castanera R."/>
            <person name="Culley D."/>
            <person name="Daum C."/>
            <person name="Ezra D."/>
            <person name="Gonzalez J."/>
            <person name="Henrissat B."/>
            <person name="Kuo A."/>
            <person name="Liang C."/>
            <person name="Lipzen A."/>
            <person name="Lutzoni F."/>
            <person name="Magnuson J."/>
            <person name="Mondo S."/>
            <person name="Nolan M."/>
            <person name="Ohm R."/>
            <person name="Pangilinan J."/>
            <person name="Park H.-J."/>
            <person name="Ramirez L."/>
            <person name="Alfaro M."/>
            <person name="Sun H."/>
            <person name="Tritt A."/>
            <person name="Yoshinaga Y."/>
            <person name="Zwiers L.-H."/>
            <person name="Turgeon B."/>
            <person name="Goodwin S."/>
            <person name="Spatafora J."/>
            <person name="Crous P."/>
            <person name="Grigoriev I."/>
        </authorList>
    </citation>
    <scope>NUCLEOTIDE SEQUENCE</scope>
    <source>
        <strain evidence="2">CBS 161.51</strain>
    </source>
</reference>
<name>A0A6A5T2S3_9PLEO</name>
<protein>
    <submittedName>
        <fullName evidence="2">Uncharacterized protein</fullName>
    </submittedName>
</protein>
<gene>
    <name evidence="2" type="ORF">EJ02DRAFT_451870</name>
</gene>
<dbReference type="AlphaFoldDB" id="A0A6A5T2S3"/>
<evidence type="ECO:0000313" key="3">
    <source>
        <dbReference type="Proteomes" id="UP000800038"/>
    </source>
</evidence>
<accession>A0A6A5T2S3</accession>
<dbReference type="OrthoDB" id="3660346at2759"/>
<evidence type="ECO:0000256" key="1">
    <source>
        <dbReference type="SAM" id="MobiDB-lite"/>
    </source>
</evidence>